<dbReference type="RefSeq" id="WP_010526714.1">
    <property type="nucleotide sequence ID" value="NZ_AFSL01000015.1"/>
</dbReference>
<dbReference type="OrthoDB" id="9791139at2"/>
<dbReference type="Pfam" id="PF01182">
    <property type="entry name" value="Glucosamine_iso"/>
    <property type="match status" value="1"/>
</dbReference>
<feature type="domain" description="Glucosamine/galactosamine-6-phosphate isomerase" evidence="3">
    <location>
        <begin position="23"/>
        <end position="247"/>
    </location>
</feature>
<proteinExistence type="inferred from homology"/>
<evidence type="ECO:0000259" key="3">
    <source>
        <dbReference type="Pfam" id="PF01182"/>
    </source>
</evidence>
<dbReference type="GO" id="GO:0019262">
    <property type="term" value="P:N-acetylneuraminate catabolic process"/>
    <property type="evidence" value="ECO:0007669"/>
    <property type="project" value="UniProtKB-UniRule"/>
</dbReference>
<dbReference type="CDD" id="cd01399">
    <property type="entry name" value="GlcN6P_deaminase"/>
    <property type="match status" value="1"/>
</dbReference>
<dbReference type="NCBIfam" id="TIGR00502">
    <property type="entry name" value="nagB"/>
    <property type="match status" value="1"/>
</dbReference>
<dbReference type="EC" id="3.5.99.6" evidence="1"/>
<evidence type="ECO:0000313" key="4">
    <source>
        <dbReference type="EMBL" id="SFD99372.1"/>
    </source>
</evidence>
<dbReference type="GO" id="GO:0005975">
    <property type="term" value="P:carbohydrate metabolic process"/>
    <property type="evidence" value="ECO:0007669"/>
    <property type="project" value="InterPro"/>
</dbReference>
<dbReference type="InterPro" id="IPR006148">
    <property type="entry name" value="Glc/Gal-6P_isomerase"/>
</dbReference>
<dbReference type="InterPro" id="IPR003737">
    <property type="entry name" value="GlcNAc_PI_deacetylase-related"/>
</dbReference>
<dbReference type="InterPro" id="IPR024078">
    <property type="entry name" value="LmbE-like_dom_sf"/>
</dbReference>
<dbReference type="Gene3D" id="3.40.50.10320">
    <property type="entry name" value="LmbE-like"/>
    <property type="match status" value="1"/>
</dbReference>
<gene>
    <name evidence="1" type="primary">nagB</name>
    <name evidence="4" type="ORF">SAMN05444380_10554</name>
</gene>
<dbReference type="Proteomes" id="UP000181976">
    <property type="component" value="Unassembled WGS sequence"/>
</dbReference>
<comment type="similarity">
    <text evidence="1">Belongs to the glucosamine/galactosamine-6-phosphate isomerase family. NagB subfamily.</text>
</comment>
<keyword evidence="1" id="KW-0378">Hydrolase</keyword>
<dbReference type="GO" id="GO:0006046">
    <property type="term" value="P:N-acetylglucosamine catabolic process"/>
    <property type="evidence" value="ECO:0007669"/>
    <property type="project" value="UniProtKB-UniRule"/>
</dbReference>
<feature type="region of interest" description="Disordered" evidence="2">
    <location>
        <begin position="331"/>
        <end position="351"/>
    </location>
</feature>
<dbReference type="EMBL" id="FONA01000005">
    <property type="protein sequence ID" value="SFD99372.1"/>
    <property type="molecule type" value="Genomic_DNA"/>
</dbReference>
<comment type="catalytic activity">
    <reaction evidence="1">
        <text>alpha-D-glucosamine 6-phosphate + H2O = beta-D-fructose 6-phosphate + NH4(+)</text>
        <dbReference type="Rhea" id="RHEA:12172"/>
        <dbReference type="ChEBI" id="CHEBI:15377"/>
        <dbReference type="ChEBI" id="CHEBI:28938"/>
        <dbReference type="ChEBI" id="CHEBI:57634"/>
        <dbReference type="ChEBI" id="CHEBI:75989"/>
        <dbReference type="EC" id="3.5.99.6"/>
    </reaction>
</comment>
<dbReference type="eggNOG" id="COG2120">
    <property type="taxonomic scope" value="Bacteria"/>
</dbReference>
<dbReference type="Pfam" id="PF02585">
    <property type="entry name" value="PIG-L"/>
    <property type="match status" value="1"/>
</dbReference>
<dbReference type="NCBIfam" id="NF002557">
    <property type="entry name" value="PRK02122.1"/>
    <property type="match status" value="1"/>
</dbReference>
<feature type="active site" description="For ring-opening step" evidence="1">
    <location>
        <position position="162"/>
    </location>
</feature>
<dbReference type="Gene3D" id="3.40.50.1360">
    <property type="match status" value="1"/>
</dbReference>
<comment type="pathway">
    <text evidence="1">Amino-sugar metabolism; N-acetylneuraminate degradation; D-fructose 6-phosphate from N-acetylneuraminate: step 5/5.</text>
</comment>
<accession>A0A1I1WWE8</accession>
<dbReference type="SUPFAM" id="SSF102588">
    <property type="entry name" value="LmbE-like"/>
    <property type="match status" value="1"/>
</dbReference>
<dbReference type="InParanoid" id="A0A1I1WWE8"/>
<evidence type="ECO:0000256" key="1">
    <source>
        <dbReference type="HAMAP-Rule" id="MF_01241"/>
    </source>
</evidence>
<evidence type="ECO:0000256" key="2">
    <source>
        <dbReference type="SAM" id="MobiDB-lite"/>
    </source>
</evidence>
<comment type="function">
    <text evidence="1">Catalyzes the reversible isomerization-deamination of glucosamine 6-phosphate (GlcN6P) to form fructose 6-phosphate (Fru6P) and ammonium ion.</text>
</comment>
<feature type="active site" description="Proton acceptor; for enolization step" evidence="1">
    <location>
        <position position="84"/>
    </location>
</feature>
<dbReference type="UniPathway" id="UPA00629">
    <property type="reaction ID" value="UER00684"/>
</dbReference>
<keyword evidence="1" id="KW-0119">Carbohydrate metabolism</keyword>
<dbReference type="PANTHER" id="PTHR42892:SF1">
    <property type="entry name" value="GLUCOSAMINE-6-PHOSPHATE ISOMERASE"/>
    <property type="match status" value="1"/>
</dbReference>
<dbReference type="eggNOG" id="COG0363">
    <property type="taxonomic scope" value="Bacteria"/>
</dbReference>
<reference evidence="4 5" key="1">
    <citation type="submission" date="2016-10" db="EMBL/GenBank/DDBJ databases">
        <authorList>
            <person name="de Groot N.N."/>
        </authorList>
    </citation>
    <scope>NUCLEOTIDE SEQUENCE [LARGE SCALE GENOMIC DNA]</scope>
    <source>
        <strain evidence="4 5">DSM 19012</strain>
    </source>
</reference>
<evidence type="ECO:0000313" key="5">
    <source>
        <dbReference type="Proteomes" id="UP000181976"/>
    </source>
</evidence>
<dbReference type="SUPFAM" id="SSF100950">
    <property type="entry name" value="NagB/RpiA/CoA transferase-like"/>
    <property type="match status" value="1"/>
</dbReference>
<sequence length="646" mass="73397">MNTSTVIKGHQEKIATRVFNSREEGSKYVAKVIASLIREKNKLGKPTVLGLATGSSPLLLYKELIRIHKEEGLSFKNVITFNLDEYYPMDPENKHSYYRFMYDNLFSHLDINPANVFIPDGTVAEENLDEYCADYENKIRSFGGIDIQVLGIGRSGHIGFNEPGSLVTDETRLVQLNSITIEDAANGFGGEENVPRYALSMGIKTILQAKKIFLLGWGEAKSEVIKQAVEGEETTQVPASFLQRHSDVLFVLDRPAASRLSRIESPWLTGSCDWDDRMKRKALIWLSRQVGKPILKLTEKDYKTWGLNSLLQTAGSAYDLNIEIHNSLQQTITGWPGGKPGTDDKTRPERSKPFPKRVIVFSPHPDDDVISMGGTLLRLVDQGHDVHVAYQTSGNIAVFDDDARRFMDFVYGFSQKFNVAQDQIAKIHEEIRDFLAQNPDEGNKNSNVLTIKGLIRQGEAAAACRYCGVKEQNIHFLELPFYETGTIEKKPLSSNDIDIIVKLLQEVKPHQIYAAGDLQDPHGTHAVCLNAIIGALDKVKDEEWAKDCYVWLYRGAWQEWNIEDIEMAVPISPDELMRKRRAIFKHQSQKDVPVFPGKDSREFWERAEDRNRMTAKLYDELGLTEYEAIEAFRRYHFLDKSKNNLF</sequence>
<dbReference type="InterPro" id="IPR052960">
    <property type="entry name" value="GlcN6P_deaminase-like"/>
</dbReference>
<keyword evidence="5" id="KW-1185">Reference proteome</keyword>
<dbReference type="GO" id="GO:0004342">
    <property type="term" value="F:glucosamine-6-phosphate deaminase activity"/>
    <property type="evidence" value="ECO:0007669"/>
    <property type="project" value="UniProtKB-UniRule"/>
</dbReference>
<dbReference type="HAMAP" id="MF_01241">
    <property type="entry name" value="GlcN6P_deamin"/>
    <property type="match status" value="1"/>
</dbReference>
<comment type="caution">
    <text evidence="1">Lacks conserved residue(s) required for the propagation of feature annotation.</text>
</comment>
<dbReference type="InterPro" id="IPR037171">
    <property type="entry name" value="NagB/RpiA_transferase-like"/>
</dbReference>
<name>A0A1I1WWE8_9BACT</name>
<dbReference type="PANTHER" id="PTHR42892">
    <property type="entry name" value="GLUCOSAMINE-6-PHOSPHATE DEAMINASE-LIKE PROTEIN BT_0258-RELATED"/>
    <property type="match status" value="1"/>
</dbReference>
<organism evidence="4 5">
    <name type="scientific">Thermophagus xiamenensis</name>
    <dbReference type="NCBI Taxonomy" id="385682"/>
    <lineage>
        <taxon>Bacteria</taxon>
        <taxon>Pseudomonadati</taxon>
        <taxon>Bacteroidota</taxon>
        <taxon>Bacteroidia</taxon>
        <taxon>Marinilabiliales</taxon>
        <taxon>Marinilabiliaceae</taxon>
        <taxon>Thermophagus</taxon>
    </lineage>
</organism>
<protein>
    <recommendedName>
        <fullName evidence="1">Glucosamine-6-phosphate deaminase</fullName>
        <ecNumber evidence="1">3.5.99.6</ecNumber>
    </recommendedName>
    <alternativeName>
        <fullName evidence="1">GlcN6P deaminase</fullName>
        <shortName evidence="1">GNPDA</shortName>
    </alternativeName>
    <alternativeName>
        <fullName evidence="1">Glucosamine-6-phosphate isomerase</fullName>
    </alternativeName>
</protein>
<dbReference type="InterPro" id="IPR004547">
    <property type="entry name" value="Glucosamine6P_isomerase"/>
</dbReference>
<feature type="compositionally biased region" description="Basic and acidic residues" evidence="2">
    <location>
        <begin position="341"/>
        <end position="351"/>
    </location>
</feature>
<dbReference type="AlphaFoldDB" id="A0A1I1WWE8"/>
<dbReference type="STRING" id="385682.SAMN05444380_10554"/>
<feature type="active site" description="Proton acceptor; for ring-opening step" evidence="1">
    <location>
        <position position="157"/>
    </location>
</feature>